<keyword evidence="3" id="KW-1185">Reference proteome</keyword>
<dbReference type="PROSITE" id="PS51257">
    <property type="entry name" value="PROKAR_LIPOPROTEIN"/>
    <property type="match status" value="1"/>
</dbReference>
<organism evidence="2 3">
    <name type="scientific">Hohaiivirga grylli</name>
    <dbReference type="NCBI Taxonomy" id="3133970"/>
    <lineage>
        <taxon>Bacteria</taxon>
        <taxon>Pseudomonadati</taxon>
        <taxon>Pseudomonadota</taxon>
        <taxon>Alphaproteobacteria</taxon>
        <taxon>Hyphomicrobiales</taxon>
        <taxon>Methylobacteriaceae</taxon>
        <taxon>Hohaiivirga</taxon>
    </lineage>
</organism>
<keyword evidence="1" id="KW-0732">Signal</keyword>
<protein>
    <recommendedName>
        <fullName evidence="4">Lipoprotein</fullName>
    </recommendedName>
</protein>
<accession>A0ABV0BJ57</accession>
<evidence type="ECO:0000313" key="2">
    <source>
        <dbReference type="EMBL" id="MEN3930301.1"/>
    </source>
</evidence>
<proteinExistence type="predicted"/>
<sequence length="101" mass="10726">MRLVLIAGVASVLLAGCQSASESMYNAESACRQAGLKTGTNAFQRCVDANYNNSRRQSEQATNAAVLAGAAGVVGGAVLGANSRPYYSRPYYYRCRGWGCY</sequence>
<comment type="caution">
    <text evidence="2">The sequence shown here is derived from an EMBL/GenBank/DDBJ whole genome shotgun (WGS) entry which is preliminary data.</text>
</comment>
<reference evidence="2 3" key="1">
    <citation type="submission" date="2024-04" db="EMBL/GenBank/DDBJ databases">
        <title>A novel species isolated from cricket.</title>
        <authorList>
            <person name="Wang H.-C."/>
        </authorList>
    </citation>
    <scope>NUCLEOTIDE SEQUENCE [LARGE SCALE GENOMIC DNA]</scope>
    <source>
        <strain evidence="2 3">WL0021</strain>
    </source>
</reference>
<dbReference type="Proteomes" id="UP001418637">
    <property type="component" value="Unassembled WGS sequence"/>
</dbReference>
<dbReference type="RefSeq" id="WP_346336309.1">
    <property type="nucleotide sequence ID" value="NZ_JBBYXI010000002.1"/>
</dbReference>
<gene>
    <name evidence="2" type="ORF">WJT86_04400</name>
</gene>
<dbReference type="EMBL" id="JBBYXI010000002">
    <property type="protein sequence ID" value="MEN3930301.1"/>
    <property type="molecule type" value="Genomic_DNA"/>
</dbReference>
<evidence type="ECO:0008006" key="4">
    <source>
        <dbReference type="Google" id="ProtNLM"/>
    </source>
</evidence>
<evidence type="ECO:0000313" key="3">
    <source>
        <dbReference type="Proteomes" id="UP001418637"/>
    </source>
</evidence>
<name>A0ABV0BJ57_9HYPH</name>
<feature type="signal peptide" evidence="1">
    <location>
        <begin position="1"/>
        <end position="20"/>
    </location>
</feature>
<evidence type="ECO:0000256" key="1">
    <source>
        <dbReference type="SAM" id="SignalP"/>
    </source>
</evidence>
<feature type="chain" id="PRO_5047103707" description="Lipoprotein" evidence="1">
    <location>
        <begin position="21"/>
        <end position="101"/>
    </location>
</feature>